<dbReference type="Gene3D" id="3.30.450.90">
    <property type="match status" value="1"/>
</dbReference>
<accession>A0A1F5EIH4</accession>
<dbReference type="CDD" id="cd01131">
    <property type="entry name" value="PilT"/>
    <property type="match status" value="1"/>
</dbReference>
<gene>
    <name evidence="3" type="ORF">A2442_02160</name>
</gene>
<comment type="similarity">
    <text evidence="1">Belongs to the GSP E family.</text>
</comment>
<name>A0A1F5EIH4_9BACT</name>
<sequence>MNGKKKLEDLIDHVVKEGGSDLHLAEEKRPAIRVTGSLVQLIKYDPLTQADIMEFLSEMLTPKNKEKFLLEKEVDFSYTSSDVRFRGNCFFQRGLIGIALRLIPKQIKTIEDLHLPSILESFAQKQQGFFLVAGPVGQGKSTTLASLIELINRERSEHIVTIEDPIEYVYEAKKSIIDQREVGIDTKDFAQGLKSMFRQDVDVALIGEMRGPETIAAAVTAAETGHLIFSTLHTNTASQTIDRIIDSFPAEQQNQICVQLSNSLTGILSQRLIPRISGGLIPAYELLINNKAIANLIRERRTYEIDSVIETSSQKGMMSLNKSLADLVRNGEITIENAYKHSTNVNMLEKLI</sequence>
<dbReference type="EMBL" id="MFAE01000008">
    <property type="protein sequence ID" value="OGD67175.1"/>
    <property type="molecule type" value="Genomic_DNA"/>
</dbReference>
<feature type="domain" description="Bacterial type II secretion system protein E" evidence="2">
    <location>
        <begin position="7"/>
        <end position="276"/>
    </location>
</feature>
<evidence type="ECO:0000313" key="4">
    <source>
        <dbReference type="Proteomes" id="UP000179003"/>
    </source>
</evidence>
<dbReference type="AlphaFoldDB" id="A0A1F5EIH4"/>
<evidence type="ECO:0000313" key="3">
    <source>
        <dbReference type="EMBL" id="OGD67175.1"/>
    </source>
</evidence>
<dbReference type="InterPro" id="IPR006321">
    <property type="entry name" value="PilT/PilU"/>
</dbReference>
<dbReference type="InterPro" id="IPR027417">
    <property type="entry name" value="P-loop_NTPase"/>
</dbReference>
<dbReference type="Gene3D" id="3.40.50.300">
    <property type="entry name" value="P-loop containing nucleotide triphosphate hydrolases"/>
    <property type="match status" value="1"/>
</dbReference>
<organism evidence="3 4">
    <name type="scientific">Candidatus Campbellbacteria bacterium RIFOXYC2_FULL_35_25</name>
    <dbReference type="NCBI Taxonomy" id="1797582"/>
    <lineage>
        <taxon>Bacteria</taxon>
        <taxon>Candidatus Campbelliibacteriota</taxon>
    </lineage>
</organism>
<dbReference type="Proteomes" id="UP000179003">
    <property type="component" value="Unassembled WGS sequence"/>
</dbReference>
<dbReference type="STRING" id="1797582.A2442_02160"/>
<reference evidence="3 4" key="1">
    <citation type="journal article" date="2016" name="Nat. Commun.">
        <title>Thousands of microbial genomes shed light on interconnected biogeochemical processes in an aquifer system.</title>
        <authorList>
            <person name="Anantharaman K."/>
            <person name="Brown C.T."/>
            <person name="Hug L.A."/>
            <person name="Sharon I."/>
            <person name="Castelle C.J."/>
            <person name="Probst A.J."/>
            <person name="Thomas B.C."/>
            <person name="Singh A."/>
            <person name="Wilkins M.J."/>
            <person name="Karaoz U."/>
            <person name="Brodie E.L."/>
            <person name="Williams K.H."/>
            <person name="Hubbard S.S."/>
            <person name="Banfield J.F."/>
        </authorList>
    </citation>
    <scope>NUCLEOTIDE SEQUENCE [LARGE SCALE GENOMIC DNA]</scope>
</reference>
<protein>
    <submittedName>
        <fullName evidence="3">Type IV pili twitching motility protein PilT</fullName>
    </submittedName>
</protein>
<dbReference type="InterPro" id="IPR001482">
    <property type="entry name" value="T2SS/T4SS_dom"/>
</dbReference>
<dbReference type="Pfam" id="PF00437">
    <property type="entry name" value="T2SSE"/>
    <property type="match status" value="1"/>
</dbReference>
<dbReference type="NCBIfam" id="TIGR01420">
    <property type="entry name" value="pilT_fam"/>
    <property type="match status" value="1"/>
</dbReference>
<proteinExistence type="inferred from homology"/>
<dbReference type="SUPFAM" id="SSF52540">
    <property type="entry name" value="P-loop containing nucleoside triphosphate hydrolases"/>
    <property type="match status" value="1"/>
</dbReference>
<dbReference type="InterPro" id="IPR050921">
    <property type="entry name" value="T4SS_GSP_E_ATPase"/>
</dbReference>
<dbReference type="GO" id="GO:0005524">
    <property type="term" value="F:ATP binding"/>
    <property type="evidence" value="ECO:0007669"/>
    <property type="project" value="InterPro"/>
</dbReference>
<dbReference type="GO" id="GO:0016887">
    <property type="term" value="F:ATP hydrolysis activity"/>
    <property type="evidence" value="ECO:0007669"/>
    <property type="project" value="InterPro"/>
</dbReference>
<comment type="caution">
    <text evidence="3">The sequence shown here is derived from an EMBL/GenBank/DDBJ whole genome shotgun (WGS) entry which is preliminary data.</text>
</comment>
<evidence type="ECO:0000259" key="2">
    <source>
        <dbReference type="Pfam" id="PF00437"/>
    </source>
</evidence>
<dbReference type="PANTHER" id="PTHR30486:SF16">
    <property type="entry name" value="TWITCHING MOTILITY PROTEIN PILT"/>
    <property type="match status" value="1"/>
</dbReference>
<dbReference type="PANTHER" id="PTHR30486">
    <property type="entry name" value="TWITCHING MOTILITY PROTEIN PILT"/>
    <property type="match status" value="1"/>
</dbReference>
<evidence type="ECO:0000256" key="1">
    <source>
        <dbReference type="ARBA" id="ARBA00006611"/>
    </source>
</evidence>